<dbReference type="PANTHER" id="PTHR28583:SF1">
    <property type="entry name" value="ACID CERAMIDASE"/>
    <property type="match status" value="1"/>
</dbReference>
<comment type="caution">
    <text evidence="1">The sequence shown here is derived from an EMBL/GenBank/DDBJ whole genome shotgun (WGS) entry which is preliminary data.</text>
</comment>
<accession>A0ABS9Z4C1</accession>
<dbReference type="PANTHER" id="PTHR28583">
    <property type="entry name" value="ACID AMIDASE"/>
    <property type="match status" value="1"/>
</dbReference>
<evidence type="ECO:0000313" key="1">
    <source>
        <dbReference type="EMBL" id="MCI4681916.1"/>
    </source>
</evidence>
<sequence>MAEQQRPPIPLIDVAPDDEPAVAALRAEPGRLGLLLASARRTYTPLGLRSADKISRAWARRAATPLREAIEGVDRAMGRPGAYLLNYSYEWGCTSGAAEDPGHGGPTLLRTLDWPFDGLGRALVATRRQGVAGSYVSLTWPGYAGVLTGFAPGRFAAAINQPPLPGPFGKALGWPLARWRVGASRETPPSHLLRLAFDTCENFDAAVALLRQTPICIPAIFTLAGAKPGETVVIERTEHQAFTAPEPAAANHWASCPGPRGGPRDRVSLPRRAAMRALLRQEPDWSLDWMRPPIHVANTRLVMMANPASGRLVAQGFERTGPATALLEIG</sequence>
<gene>
    <name evidence="1" type="ORF">K2U94_03920</name>
</gene>
<dbReference type="Proteomes" id="UP001139104">
    <property type="component" value="Unassembled WGS sequence"/>
</dbReference>
<dbReference type="EMBL" id="JAIVFP010000001">
    <property type="protein sequence ID" value="MCI4681916.1"/>
    <property type="molecule type" value="Genomic_DNA"/>
</dbReference>
<name>A0ABS9Z4C1_9HYPH</name>
<evidence type="ECO:0000313" key="2">
    <source>
        <dbReference type="Proteomes" id="UP001139104"/>
    </source>
</evidence>
<protein>
    <submittedName>
        <fullName evidence="1">Uncharacterized protein</fullName>
    </submittedName>
</protein>
<reference evidence="1" key="1">
    <citation type="journal article" date="2022" name="ISME J.">
        <title>Identification of active gaseous-alkane degraders at natural gas seeps.</title>
        <authorList>
            <person name="Farhan Ul Haque M."/>
            <person name="Hernandez M."/>
            <person name="Crombie A.T."/>
            <person name="Murrell J.C."/>
        </authorList>
    </citation>
    <scope>NUCLEOTIDE SEQUENCE</scope>
    <source>
        <strain evidence="1">PC2</strain>
    </source>
</reference>
<dbReference type="Gene3D" id="3.60.60.10">
    <property type="entry name" value="Penicillin V Acylase, Chain A"/>
    <property type="match status" value="1"/>
</dbReference>
<organism evidence="1 2">
    <name type="scientific">Candidatus Rhodoblastus alkanivorans</name>
    <dbReference type="NCBI Taxonomy" id="2954117"/>
    <lineage>
        <taxon>Bacteria</taxon>
        <taxon>Pseudomonadati</taxon>
        <taxon>Pseudomonadota</taxon>
        <taxon>Alphaproteobacteria</taxon>
        <taxon>Hyphomicrobiales</taxon>
        <taxon>Rhodoblastaceae</taxon>
        <taxon>Rhodoblastus</taxon>
    </lineage>
</organism>
<proteinExistence type="predicted"/>
<keyword evidence="2" id="KW-1185">Reference proteome</keyword>
<dbReference type="RefSeq" id="WP_243065956.1">
    <property type="nucleotide sequence ID" value="NZ_JAIVFK010000003.1"/>
</dbReference>